<gene>
    <name evidence="2" type="ORF">PITCH_A1920005</name>
</gene>
<reference evidence="2" key="1">
    <citation type="submission" date="2018-01" db="EMBL/GenBank/DDBJ databases">
        <authorList>
            <person name="Regsiter A."/>
            <person name="William W."/>
        </authorList>
    </citation>
    <scope>NUCLEOTIDE SEQUENCE</scope>
    <source>
        <strain evidence="2">TRIP AH-1</strain>
    </source>
</reference>
<dbReference type="EMBL" id="OJIN01000104">
    <property type="protein sequence ID" value="SPD73666.1"/>
    <property type="molecule type" value="Genomic_DNA"/>
</dbReference>
<dbReference type="InterPro" id="IPR036188">
    <property type="entry name" value="FAD/NAD-bd_sf"/>
</dbReference>
<name>A0A445MW18_9BACT</name>
<dbReference type="SUPFAM" id="SSF51905">
    <property type="entry name" value="FAD/NAD(P)-binding domain"/>
    <property type="match status" value="1"/>
</dbReference>
<organism evidence="2">
    <name type="scientific">uncultured Desulfobacterium sp</name>
    <dbReference type="NCBI Taxonomy" id="201089"/>
    <lineage>
        <taxon>Bacteria</taxon>
        <taxon>Pseudomonadati</taxon>
        <taxon>Thermodesulfobacteriota</taxon>
        <taxon>Desulfobacteria</taxon>
        <taxon>Desulfobacterales</taxon>
        <taxon>Desulfobacteriaceae</taxon>
        <taxon>Desulfobacterium</taxon>
        <taxon>environmental samples</taxon>
    </lineage>
</organism>
<sequence>MKDVYDVIVIGGGVNGLCAAGYMAKCGLDVAVFESRNEVGGIGKTGDSL</sequence>
<protein>
    <recommendedName>
        <fullName evidence="1">FAD dependent oxidoreductase domain-containing protein</fullName>
    </recommendedName>
</protein>
<dbReference type="Gene3D" id="3.50.50.60">
    <property type="entry name" value="FAD/NAD(P)-binding domain"/>
    <property type="match status" value="1"/>
</dbReference>
<dbReference type="AlphaFoldDB" id="A0A445MW18"/>
<dbReference type="PRINTS" id="PR00419">
    <property type="entry name" value="ADXRDTASE"/>
</dbReference>
<feature type="domain" description="FAD dependent oxidoreductase" evidence="1">
    <location>
        <begin position="6"/>
        <end position="46"/>
    </location>
</feature>
<dbReference type="PANTHER" id="PTHR10668">
    <property type="entry name" value="PHYTOENE DEHYDROGENASE"/>
    <property type="match status" value="1"/>
</dbReference>
<proteinExistence type="predicted"/>
<accession>A0A445MW18</accession>
<dbReference type="PANTHER" id="PTHR10668:SF103">
    <property type="entry name" value="PYRIDINE NUCLEOTIDE-DISULFIDE OXIDOREDUCTASE DOMAIN-CONTAINING PROTEIN 2"/>
    <property type="match status" value="1"/>
</dbReference>
<dbReference type="InterPro" id="IPR006076">
    <property type="entry name" value="FAD-dep_OxRdtase"/>
</dbReference>
<evidence type="ECO:0000259" key="1">
    <source>
        <dbReference type="Pfam" id="PF01266"/>
    </source>
</evidence>
<dbReference type="Pfam" id="PF01266">
    <property type="entry name" value="DAO"/>
    <property type="match status" value="1"/>
</dbReference>
<evidence type="ECO:0000313" key="2">
    <source>
        <dbReference type="EMBL" id="SPD73666.1"/>
    </source>
</evidence>